<accession>A0ABP7P4D1</accession>
<feature type="domain" description="UspA" evidence="2">
    <location>
        <begin position="154"/>
        <end position="274"/>
    </location>
</feature>
<dbReference type="CDD" id="cd00293">
    <property type="entry name" value="USP-like"/>
    <property type="match status" value="1"/>
</dbReference>
<keyword evidence="4" id="KW-1185">Reference proteome</keyword>
<organism evidence="3 4">
    <name type="scientific">Allohahella marinimesophila</name>
    <dbReference type="NCBI Taxonomy" id="1054972"/>
    <lineage>
        <taxon>Bacteria</taxon>
        <taxon>Pseudomonadati</taxon>
        <taxon>Pseudomonadota</taxon>
        <taxon>Gammaproteobacteria</taxon>
        <taxon>Oceanospirillales</taxon>
        <taxon>Hahellaceae</taxon>
        <taxon>Allohahella</taxon>
    </lineage>
</organism>
<dbReference type="PANTHER" id="PTHR46268">
    <property type="entry name" value="STRESS RESPONSE PROTEIN NHAX"/>
    <property type="match status" value="1"/>
</dbReference>
<dbReference type="Pfam" id="PF00582">
    <property type="entry name" value="Usp"/>
    <property type="match status" value="1"/>
</dbReference>
<protein>
    <submittedName>
        <fullName evidence="3">Universal stress protein</fullName>
    </submittedName>
</protein>
<dbReference type="Gene3D" id="3.40.50.12370">
    <property type="match status" value="1"/>
</dbReference>
<dbReference type="SUPFAM" id="SSF52402">
    <property type="entry name" value="Adenine nucleotide alpha hydrolases-like"/>
    <property type="match status" value="2"/>
</dbReference>
<comment type="similarity">
    <text evidence="1">Belongs to the universal stress protein A family.</text>
</comment>
<dbReference type="RefSeq" id="WP_344805089.1">
    <property type="nucleotide sequence ID" value="NZ_BAABBO010000007.1"/>
</dbReference>
<dbReference type="EMBL" id="BAABBO010000007">
    <property type="protein sequence ID" value="GAA3958423.1"/>
    <property type="molecule type" value="Genomic_DNA"/>
</dbReference>
<proteinExistence type="inferred from homology"/>
<dbReference type="Proteomes" id="UP001501337">
    <property type="component" value="Unassembled WGS sequence"/>
</dbReference>
<dbReference type="InterPro" id="IPR006015">
    <property type="entry name" value="Universal_stress_UspA"/>
</dbReference>
<dbReference type="InterPro" id="IPR006016">
    <property type="entry name" value="UspA"/>
</dbReference>
<sequence length="276" mass="29733">MTYRTLFAPHQLESGVQALQPIIHAAADLGAHLKVVVVGTLMRFTPSAGWTSLDGYWGEHYSDTVKRCEERVEAVRAELGAAGAPGDVSYECLELGELDSVLIRHALLADASVFSAASIQAHETIASAFNGLLLSAGQPVLVLGEEARSLKSIKRVIVAWTQKRESARALRDALPLLSAAEDVRLVSVDLFDEDGAPKAGEGIALYLSRHGINAETDNLETDGLSVSETLKAYADTIDADLIVMGAYGHSRLREWLLGGTTREMLKGCRKPILMSH</sequence>
<evidence type="ECO:0000313" key="4">
    <source>
        <dbReference type="Proteomes" id="UP001501337"/>
    </source>
</evidence>
<gene>
    <name evidence="3" type="ORF">GCM10022278_16040</name>
</gene>
<evidence type="ECO:0000313" key="3">
    <source>
        <dbReference type="EMBL" id="GAA3958423.1"/>
    </source>
</evidence>
<comment type="caution">
    <text evidence="3">The sequence shown here is derived from an EMBL/GenBank/DDBJ whole genome shotgun (WGS) entry which is preliminary data.</text>
</comment>
<evidence type="ECO:0000259" key="2">
    <source>
        <dbReference type="Pfam" id="PF00582"/>
    </source>
</evidence>
<dbReference type="PRINTS" id="PR01438">
    <property type="entry name" value="UNVRSLSTRESS"/>
</dbReference>
<evidence type="ECO:0000256" key="1">
    <source>
        <dbReference type="ARBA" id="ARBA00008791"/>
    </source>
</evidence>
<reference evidence="4" key="1">
    <citation type="journal article" date="2019" name="Int. J. Syst. Evol. Microbiol.">
        <title>The Global Catalogue of Microorganisms (GCM) 10K type strain sequencing project: providing services to taxonomists for standard genome sequencing and annotation.</title>
        <authorList>
            <consortium name="The Broad Institute Genomics Platform"/>
            <consortium name="The Broad Institute Genome Sequencing Center for Infectious Disease"/>
            <person name="Wu L."/>
            <person name="Ma J."/>
        </authorList>
    </citation>
    <scope>NUCLEOTIDE SEQUENCE [LARGE SCALE GENOMIC DNA]</scope>
    <source>
        <strain evidence="4">JCM 17555</strain>
    </source>
</reference>
<name>A0ABP7P4D1_9GAMM</name>
<dbReference type="PANTHER" id="PTHR46268:SF15">
    <property type="entry name" value="UNIVERSAL STRESS PROTEIN HP_0031"/>
    <property type="match status" value="1"/>
</dbReference>